<evidence type="ECO:0000256" key="11">
    <source>
        <dbReference type="ARBA" id="ARBA00048781"/>
    </source>
</evidence>
<name>A0A9K3CU64_9EUKA</name>
<keyword evidence="5" id="KW-0378">Hydrolase</keyword>
<evidence type="ECO:0000259" key="12">
    <source>
        <dbReference type="Pfam" id="PF01931"/>
    </source>
</evidence>
<comment type="cofactor">
    <cofactor evidence="2">
        <name>Mg(2+)</name>
        <dbReference type="ChEBI" id="CHEBI:18420"/>
    </cofactor>
</comment>
<dbReference type="GO" id="GO:0006772">
    <property type="term" value="P:thiamine metabolic process"/>
    <property type="evidence" value="ECO:0007669"/>
    <property type="project" value="TreeGrafter"/>
</dbReference>
<dbReference type="InterPro" id="IPR026533">
    <property type="entry name" value="NTPase/PRRC1"/>
</dbReference>
<dbReference type="SUPFAM" id="SSF52972">
    <property type="entry name" value="ITPase-like"/>
    <property type="match status" value="1"/>
</dbReference>
<gene>
    <name evidence="13" type="ORF">KIPB_004699</name>
</gene>
<dbReference type="AlphaFoldDB" id="A0A9K3CU64"/>
<dbReference type="GO" id="GO:0046872">
    <property type="term" value="F:metal ion binding"/>
    <property type="evidence" value="ECO:0007669"/>
    <property type="project" value="UniProtKB-KW"/>
</dbReference>
<dbReference type="OrthoDB" id="300709at2759"/>
<evidence type="ECO:0000256" key="3">
    <source>
        <dbReference type="ARBA" id="ARBA00022723"/>
    </source>
</evidence>
<keyword evidence="7" id="KW-0546">Nucleotide metabolism</keyword>
<dbReference type="Pfam" id="PF01931">
    <property type="entry name" value="NTPase_I-T"/>
    <property type="match status" value="1"/>
</dbReference>
<comment type="cofactor">
    <cofactor evidence="1">
        <name>Mn(2+)</name>
        <dbReference type="ChEBI" id="CHEBI:29035"/>
    </cofactor>
</comment>
<keyword evidence="14" id="KW-1185">Reference proteome</keyword>
<evidence type="ECO:0000256" key="1">
    <source>
        <dbReference type="ARBA" id="ARBA00001936"/>
    </source>
</evidence>
<dbReference type="Proteomes" id="UP000265618">
    <property type="component" value="Unassembled WGS sequence"/>
</dbReference>
<dbReference type="PANTHER" id="PTHR34699:SF2">
    <property type="entry name" value="NON-CANONICAL PURINE NTP PHOSPHATASE_PRRC1 DOMAIN-CONTAINING PROTEIN"/>
    <property type="match status" value="1"/>
</dbReference>
<dbReference type="InterPro" id="IPR029001">
    <property type="entry name" value="ITPase-like_fam"/>
</dbReference>
<evidence type="ECO:0000256" key="5">
    <source>
        <dbReference type="ARBA" id="ARBA00022801"/>
    </source>
</evidence>
<protein>
    <recommendedName>
        <fullName evidence="9">inosine/xanthosine triphosphatase</fullName>
        <ecNumber evidence="9">3.6.1.73</ecNumber>
    </recommendedName>
</protein>
<dbReference type="GO" id="GO:0000166">
    <property type="term" value="F:nucleotide binding"/>
    <property type="evidence" value="ECO:0007669"/>
    <property type="project" value="UniProtKB-KW"/>
</dbReference>
<reference evidence="13 14" key="1">
    <citation type="journal article" date="2018" name="PLoS ONE">
        <title>The draft genome of Kipferlia bialata reveals reductive genome evolution in fornicate parasites.</title>
        <authorList>
            <person name="Tanifuji G."/>
            <person name="Takabayashi S."/>
            <person name="Kume K."/>
            <person name="Takagi M."/>
            <person name="Nakayama T."/>
            <person name="Kamikawa R."/>
            <person name="Inagaki Y."/>
            <person name="Hashimoto T."/>
        </authorList>
    </citation>
    <scope>NUCLEOTIDE SEQUENCE [LARGE SCALE GENOMIC DNA]</scope>
    <source>
        <strain evidence="13">NY0173</strain>
    </source>
</reference>
<evidence type="ECO:0000256" key="2">
    <source>
        <dbReference type="ARBA" id="ARBA00001946"/>
    </source>
</evidence>
<evidence type="ECO:0000256" key="9">
    <source>
        <dbReference type="ARBA" id="ARBA00038901"/>
    </source>
</evidence>
<comment type="catalytic activity">
    <reaction evidence="11">
        <text>XTP + H2O = XDP + phosphate + H(+)</text>
        <dbReference type="Rhea" id="RHEA:28406"/>
        <dbReference type="ChEBI" id="CHEBI:15377"/>
        <dbReference type="ChEBI" id="CHEBI:15378"/>
        <dbReference type="ChEBI" id="CHEBI:43474"/>
        <dbReference type="ChEBI" id="CHEBI:59884"/>
        <dbReference type="ChEBI" id="CHEBI:61314"/>
        <dbReference type="EC" id="3.6.1.73"/>
    </reaction>
</comment>
<keyword evidence="3" id="KW-0479">Metal-binding</keyword>
<dbReference type="PANTHER" id="PTHR34699">
    <property type="match status" value="1"/>
</dbReference>
<feature type="domain" description="Non-canonical purine NTP phosphatase/PRRC1" evidence="12">
    <location>
        <begin position="15"/>
        <end position="196"/>
    </location>
</feature>
<keyword evidence="8" id="KW-0464">Manganese</keyword>
<proteinExistence type="predicted"/>
<comment type="caution">
    <text evidence="13">The sequence shown here is derived from an EMBL/GenBank/DDBJ whole genome shotgun (WGS) entry which is preliminary data.</text>
</comment>
<evidence type="ECO:0000256" key="7">
    <source>
        <dbReference type="ARBA" id="ARBA00023080"/>
    </source>
</evidence>
<comment type="catalytic activity">
    <reaction evidence="10">
        <text>ITP + H2O = IDP + phosphate + H(+)</text>
        <dbReference type="Rhea" id="RHEA:28330"/>
        <dbReference type="ChEBI" id="CHEBI:15377"/>
        <dbReference type="ChEBI" id="CHEBI:15378"/>
        <dbReference type="ChEBI" id="CHEBI:43474"/>
        <dbReference type="ChEBI" id="CHEBI:58280"/>
        <dbReference type="ChEBI" id="CHEBI:61402"/>
        <dbReference type="EC" id="3.6.1.73"/>
    </reaction>
</comment>
<dbReference type="GO" id="GO:0103023">
    <property type="term" value="F:ITPase activity"/>
    <property type="evidence" value="ECO:0007669"/>
    <property type="project" value="UniProtKB-EC"/>
</dbReference>
<evidence type="ECO:0000313" key="13">
    <source>
        <dbReference type="EMBL" id="GIQ83388.1"/>
    </source>
</evidence>
<sequence length="203" mass="21219">MTQSIVSGTIRIAIGTKSKAKIRACEIAFGQCFPGATLDITPVPVPSGVKDQPLTAQDSLLGARTRALGALSLCPVDVDYAVGMEGGIERVGEGEAGVWLESGWMVVLDKDGVEGVGTGPRFQVGEPVMSRILGGQELSHAMKDLSQLESARVEGAGAPSVEGVKLSGTISILTHGTTDRTAVYAMGTVMALARFMSHTVYWQ</sequence>
<evidence type="ECO:0000256" key="6">
    <source>
        <dbReference type="ARBA" id="ARBA00022842"/>
    </source>
</evidence>
<evidence type="ECO:0000313" key="14">
    <source>
        <dbReference type="Proteomes" id="UP000265618"/>
    </source>
</evidence>
<dbReference type="EMBL" id="BDIP01001028">
    <property type="protein sequence ID" value="GIQ83388.1"/>
    <property type="molecule type" value="Genomic_DNA"/>
</dbReference>
<evidence type="ECO:0000256" key="4">
    <source>
        <dbReference type="ARBA" id="ARBA00022741"/>
    </source>
</evidence>
<keyword evidence="6" id="KW-0460">Magnesium</keyword>
<evidence type="ECO:0000256" key="8">
    <source>
        <dbReference type="ARBA" id="ARBA00023211"/>
    </source>
</evidence>
<dbReference type="Gene3D" id="3.90.950.10">
    <property type="match status" value="1"/>
</dbReference>
<accession>A0A9K3CU64</accession>
<evidence type="ECO:0000256" key="10">
    <source>
        <dbReference type="ARBA" id="ARBA00048174"/>
    </source>
</evidence>
<dbReference type="EC" id="3.6.1.73" evidence="9"/>
<dbReference type="InterPro" id="IPR050299">
    <property type="entry name" value="YjjX_NTPase"/>
</dbReference>
<organism evidence="13 14">
    <name type="scientific">Kipferlia bialata</name>
    <dbReference type="NCBI Taxonomy" id="797122"/>
    <lineage>
        <taxon>Eukaryota</taxon>
        <taxon>Metamonada</taxon>
        <taxon>Carpediemonas-like organisms</taxon>
        <taxon>Kipferlia</taxon>
    </lineage>
</organism>
<keyword evidence="4" id="KW-0547">Nucleotide-binding</keyword>
<dbReference type="GO" id="GO:0009117">
    <property type="term" value="P:nucleotide metabolic process"/>
    <property type="evidence" value="ECO:0007669"/>
    <property type="project" value="UniProtKB-KW"/>
</dbReference>